<proteinExistence type="predicted"/>
<evidence type="ECO:0000256" key="1">
    <source>
        <dbReference type="SAM" id="MobiDB-lite"/>
    </source>
</evidence>
<protein>
    <submittedName>
        <fullName evidence="3">Pyridoxamine 5'-phosphate oxidase</fullName>
    </submittedName>
</protein>
<sequence>MKLHEKIDGRLREFVEAQHMFFVATAPSGDEGHVNLSPKGMAGTFVVLGEHRVAYLDFHGSGAETLAHLRQNGRITIMFCAFEGPPNIVRLHGRGTHTPIGSPELDRLLADFPDAPDLHGLRGVITVEVTRVSDSCGYSVPFMSYQGDRDLLLRWAERKDEAALADYRRAKNATSIDGLPGFEVDGPGQEADTPISVPMP</sequence>
<dbReference type="OrthoDB" id="115989at2"/>
<dbReference type="Gene3D" id="2.30.110.10">
    <property type="entry name" value="Electron Transport, Fmn-binding Protein, Chain A"/>
    <property type="match status" value="1"/>
</dbReference>
<organism evidence="3 4">
    <name type="scientific">Asanoa hainanensis</name>
    <dbReference type="NCBI Taxonomy" id="560556"/>
    <lineage>
        <taxon>Bacteria</taxon>
        <taxon>Bacillati</taxon>
        <taxon>Actinomycetota</taxon>
        <taxon>Actinomycetes</taxon>
        <taxon>Micromonosporales</taxon>
        <taxon>Micromonosporaceae</taxon>
        <taxon>Asanoa</taxon>
    </lineage>
</organism>
<dbReference type="SUPFAM" id="SSF50475">
    <property type="entry name" value="FMN-binding split barrel"/>
    <property type="match status" value="1"/>
</dbReference>
<evidence type="ECO:0000313" key="3">
    <source>
        <dbReference type="EMBL" id="SNT64765.1"/>
    </source>
</evidence>
<feature type="domain" description="Pyridoxamine 5'-phosphate oxidase N-terminal" evidence="2">
    <location>
        <begin position="9"/>
        <end position="134"/>
    </location>
</feature>
<dbReference type="InterPro" id="IPR011576">
    <property type="entry name" value="Pyridox_Oxase_N"/>
</dbReference>
<evidence type="ECO:0000313" key="4">
    <source>
        <dbReference type="Proteomes" id="UP000198362"/>
    </source>
</evidence>
<dbReference type="PANTHER" id="PTHR39336">
    <property type="entry name" value="PYRIDOXAMINE PHOSPHATE OXIDASE FAMILY PROTEIN (AFU_ORTHOLOGUE AFUA_6G11440)"/>
    <property type="match status" value="1"/>
</dbReference>
<evidence type="ECO:0000259" key="2">
    <source>
        <dbReference type="Pfam" id="PF01243"/>
    </source>
</evidence>
<feature type="region of interest" description="Disordered" evidence="1">
    <location>
        <begin position="178"/>
        <end position="200"/>
    </location>
</feature>
<accession>A0A239PCT6</accession>
<dbReference type="RefSeq" id="WP_089254589.1">
    <property type="nucleotide sequence ID" value="NZ_FZPH01000018.1"/>
</dbReference>
<dbReference type="InterPro" id="IPR012349">
    <property type="entry name" value="Split_barrel_FMN-bd"/>
</dbReference>
<reference evidence="3 4" key="1">
    <citation type="submission" date="2017-06" db="EMBL/GenBank/DDBJ databases">
        <authorList>
            <person name="Kim H.J."/>
            <person name="Triplett B.A."/>
        </authorList>
    </citation>
    <scope>NUCLEOTIDE SEQUENCE [LARGE SCALE GENOMIC DNA]</scope>
    <source>
        <strain evidence="3 4">CGMCC 4.5593</strain>
    </source>
</reference>
<dbReference type="EMBL" id="FZPH01000018">
    <property type="protein sequence ID" value="SNT64765.1"/>
    <property type="molecule type" value="Genomic_DNA"/>
</dbReference>
<dbReference type="Pfam" id="PF01243">
    <property type="entry name" value="PNPOx_N"/>
    <property type="match status" value="1"/>
</dbReference>
<gene>
    <name evidence="3" type="ORF">SAMN05421812_11845</name>
</gene>
<dbReference type="PANTHER" id="PTHR39336:SF1">
    <property type="entry name" value="PYRIDOXAMINE PHOSPHATE OXIDASE FAMILY PROTEIN (AFU_ORTHOLOGUE AFUA_6G11440)"/>
    <property type="match status" value="1"/>
</dbReference>
<dbReference type="AlphaFoldDB" id="A0A239PCT6"/>
<dbReference type="Proteomes" id="UP000198362">
    <property type="component" value="Unassembled WGS sequence"/>
</dbReference>
<keyword evidence="4" id="KW-1185">Reference proteome</keyword>
<name>A0A239PCT6_9ACTN</name>